<gene>
    <name evidence="1" type="ORF">GCM10009092_38150</name>
</gene>
<proteinExistence type="predicted"/>
<dbReference type="Proteomes" id="UP001501757">
    <property type="component" value="Unassembled WGS sequence"/>
</dbReference>
<sequence>MLSIFKPKLTEEQQKLVDSVQASGLKVQIVGRGTVMVDPEDIVSSAKYQRLVDQAHLVVVEETKG</sequence>
<comment type="caution">
    <text evidence="1">The sequence shown here is derived from an EMBL/GenBank/DDBJ whole genome shotgun (WGS) entry which is preliminary data.</text>
</comment>
<accession>A0ABP3HGF3</accession>
<name>A0ABP3HGF3_9ALTE</name>
<reference evidence="2" key="1">
    <citation type="journal article" date="2019" name="Int. J. Syst. Evol. Microbiol.">
        <title>The Global Catalogue of Microorganisms (GCM) 10K type strain sequencing project: providing services to taxonomists for standard genome sequencing and annotation.</title>
        <authorList>
            <consortium name="The Broad Institute Genomics Platform"/>
            <consortium name="The Broad Institute Genome Sequencing Center for Infectious Disease"/>
            <person name="Wu L."/>
            <person name="Ma J."/>
        </authorList>
    </citation>
    <scope>NUCLEOTIDE SEQUENCE [LARGE SCALE GENOMIC DNA]</scope>
    <source>
        <strain evidence="2">JCM 13378</strain>
    </source>
</reference>
<keyword evidence="2" id="KW-1185">Reference proteome</keyword>
<organism evidence="1 2">
    <name type="scientific">Bowmanella denitrificans</name>
    <dbReference type="NCBI Taxonomy" id="366582"/>
    <lineage>
        <taxon>Bacteria</taxon>
        <taxon>Pseudomonadati</taxon>
        <taxon>Pseudomonadota</taxon>
        <taxon>Gammaproteobacteria</taxon>
        <taxon>Alteromonadales</taxon>
        <taxon>Alteromonadaceae</taxon>
        <taxon>Bowmanella</taxon>
    </lineage>
</organism>
<protein>
    <submittedName>
        <fullName evidence="1">Uncharacterized protein</fullName>
    </submittedName>
</protein>
<dbReference type="EMBL" id="BAAAEI010000023">
    <property type="protein sequence ID" value="GAA0370221.1"/>
    <property type="molecule type" value="Genomic_DNA"/>
</dbReference>
<evidence type="ECO:0000313" key="2">
    <source>
        <dbReference type="Proteomes" id="UP001501757"/>
    </source>
</evidence>
<dbReference type="RefSeq" id="WP_102795943.1">
    <property type="nucleotide sequence ID" value="NZ_BAAAEI010000023.1"/>
</dbReference>
<evidence type="ECO:0000313" key="1">
    <source>
        <dbReference type="EMBL" id="GAA0370221.1"/>
    </source>
</evidence>